<comment type="caution">
    <text evidence="14">The sequence shown here is derived from an EMBL/GenBank/DDBJ whole genome shotgun (WGS) entry which is preliminary data.</text>
</comment>
<dbReference type="InterPro" id="IPR056179">
    <property type="entry name" value="DHQS_C"/>
</dbReference>
<organism evidence="14 16">
    <name type="scientific">Sanguibacteroides justesenii</name>
    <dbReference type="NCBI Taxonomy" id="1547597"/>
    <lineage>
        <taxon>Bacteria</taxon>
        <taxon>Pseudomonadati</taxon>
        <taxon>Bacteroidota</taxon>
        <taxon>Bacteroidia</taxon>
        <taxon>Bacteroidales</taxon>
        <taxon>Porphyromonadaceae</taxon>
        <taxon>Sanguibacteroides</taxon>
    </lineage>
</organism>
<evidence type="ECO:0000313" key="14">
    <source>
        <dbReference type="EMBL" id="KIO45890.1"/>
    </source>
</evidence>
<evidence type="ECO:0000256" key="6">
    <source>
        <dbReference type="ARBA" id="ARBA00022833"/>
    </source>
</evidence>
<dbReference type="GO" id="GO:0003856">
    <property type="term" value="F:3-dehydroquinate synthase activity"/>
    <property type="evidence" value="ECO:0007669"/>
    <property type="project" value="UniProtKB-UniRule"/>
</dbReference>
<evidence type="ECO:0000259" key="12">
    <source>
        <dbReference type="Pfam" id="PF24621"/>
    </source>
</evidence>
<sequence>MTDIIFIQDSRIVIGEQIVHLRKYLPPGQKVIVITEESVYSIYQNILRDYEVIRIRGGEVHKSWETIDRITGELIRLEADRNTFIVGFGGGIVCDITGFVASIYMRGCRFGFVPTTLLAQVDASVGGKNGVNYHGYKNILGVFNQPEFVICDPEVLDTLDDREYAAGFSEIVKAAMIADAGLFCYMEEHVKPAWKKDRACLEVLVKAAVNIKASIVERDMKEGGVRRLLNLGHTFAHALEKNGIPLHGEAVSIGLCMASRLSVCKGYMSEEEAERVRRLLELFHLPIRTSIAVSQLLNAMRKDKKRDKEHIHLILPIGIGQCKEEFVSFAELESLMAQL</sequence>
<keyword evidence="16" id="KW-1185">Reference proteome</keyword>
<dbReference type="Gene3D" id="3.40.50.1970">
    <property type="match status" value="1"/>
</dbReference>
<keyword evidence="9" id="KW-0170">Cobalt</keyword>
<dbReference type="EMBL" id="JPIU01000037">
    <property type="protein sequence ID" value="KIO45890.1"/>
    <property type="molecule type" value="Genomic_DNA"/>
</dbReference>
<dbReference type="OrthoDB" id="9806583at2"/>
<dbReference type="RefSeq" id="WP_041503913.1">
    <property type="nucleotide sequence ID" value="NZ_JPIT01000031.1"/>
</dbReference>
<dbReference type="Pfam" id="PF01761">
    <property type="entry name" value="DHQ_synthase"/>
    <property type="match status" value="1"/>
</dbReference>
<dbReference type="EC" id="4.2.3.4" evidence="10"/>
<dbReference type="Gene3D" id="1.20.1090.10">
    <property type="entry name" value="Dehydroquinate synthase-like - alpha domain"/>
    <property type="match status" value="1"/>
</dbReference>
<comment type="function">
    <text evidence="3">Catalyzes the conversion of 3-deoxy-D-arabino-heptulosonate 7-phosphate (DAHP) to dehydroquinate (DHQ).</text>
</comment>
<proteinExistence type="predicted"/>
<protein>
    <recommendedName>
        <fullName evidence="10">3-dehydroquinate synthase</fullName>
        <ecNumber evidence="10">4.2.3.4</ecNumber>
    </recommendedName>
</protein>
<dbReference type="Proteomes" id="UP000031980">
    <property type="component" value="Unassembled WGS sequence"/>
</dbReference>
<evidence type="ECO:0000313" key="15">
    <source>
        <dbReference type="Proteomes" id="UP000031937"/>
    </source>
</evidence>
<evidence type="ECO:0000256" key="3">
    <source>
        <dbReference type="ARBA" id="ARBA00003485"/>
    </source>
</evidence>
<evidence type="ECO:0000256" key="8">
    <source>
        <dbReference type="ARBA" id="ARBA00023239"/>
    </source>
</evidence>
<dbReference type="EMBL" id="JPIT01000031">
    <property type="protein sequence ID" value="KIO43726.1"/>
    <property type="molecule type" value="Genomic_DNA"/>
</dbReference>
<feature type="domain" description="3-dehydroquinate synthase N-terminal" evidence="11">
    <location>
        <begin position="53"/>
        <end position="165"/>
    </location>
</feature>
<evidence type="ECO:0000256" key="10">
    <source>
        <dbReference type="NCBIfam" id="TIGR01357"/>
    </source>
</evidence>
<evidence type="ECO:0000259" key="11">
    <source>
        <dbReference type="Pfam" id="PF01761"/>
    </source>
</evidence>
<dbReference type="InterPro" id="IPR016037">
    <property type="entry name" value="DHQ_synth_AroB"/>
</dbReference>
<evidence type="ECO:0000256" key="2">
    <source>
        <dbReference type="ARBA" id="ARBA00001941"/>
    </source>
</evidence>
<evidence type="ECO:0000256" key="9">
    <source>
        <dbReference type="ARBA" id="ARBA00023285"/>
    </source>
</evidence>
<dbReference type="PANTHER" id="PTHR43622">
    <property type="entry name" value="3-DEHYDROQUINATE SYNTHASE"/>
    <property type="match status" value="1"/>
</dbReference>
<comment type="cofactor">
    <cofactor evidence="1">
        <name>NAD(+)</name>
        <dbReference type="ChEBI" id="CHEBI:57540"/>
    </cofactor>
</comment>
<evidence type="ECO:0000256" key="1">
    <source>
        <dbReference type="ARBA" id="ARBA00001911"/>
    </source>
</evidence>
<evidence type="ECO:0000256" key="5">
    <source>
        <dbReference type="ARBA" id="ARBA00022741"/>
    </source>
</evidence>
<name>A0A0C3R719_9PORP</name>
<dbReference type="CDD" id="cd08195">
    <property type="entry name" value="DHQS"/>
    <property type="match status" value="1"/>
</dbReference>
<evidence type="ECO:0000256" key="4">
    <source>
        <dbReference type="ARBA" id="ARBA00022723"/>
    </source>
</evidence>
<dbReference type="InterPro" id="IPR050071">
    <property type="entry name" value="Dehydroquinate_synthase"/>
</dbReference>
<dbReference type="InterPro" id="IPR030963">
    <property type="entry name" value="DHQ_synth_fam"/>
</dbReference>
<gene>
    <name evidence="14" type="ORF">BA92_05435</name>
    <name evidence="13" type="ORF">IE90_11475</name>
</gene>
<accession>A0A0C3R719</accession>
<keyword evidence="4" id="KW-0479">Metal-binding</keyword>
<keyword evidence="6" id="KW-0862">Zinc</keyword>
<dbReference type="Pfam" id="PF24621">
    <property type="entry name" value="DHQS_C"/>
    <property type="match status" value="1"/>
</dbReference>
<dbReference type="Proteomes" id="UP000031937">
    <property type="component" value="Unassembled WGS sequence"/>
</dbReference>
<evidence type="ECO:0000313" key="16">
    <source>
        <dbReference type="Proteomes" id="UP000031980"/>
    </source>
</evidence>
<keyword evidence="8" id="KW-0456">Lyase</keyword>
<dbReference type="SUPFAM" id="SSF56796">
    <property type="entry name" value="Dehydroquinate synthase-like"/>
    <property type="match status" value="1"/>
</dbReference>
<evidence type="ECO:0000313" key="13">
    <source>
        <dbReference type="EMBL" id="KIO43726.1"/>
    </source>
</evidence>
<comment type="cofactor">
    <cofactor evidence="2">
        <name>Co(2+)</name>
        <dbReference type="ChEBI" id="CHEBI:48828"/>
    </cofactor>
</comment>
<dbReference type="GO" id="GO:0009423">
    <property type="term" value="P:chorismate biosynthetic process"/>
    <property type="evidence" value="ECO:0007669"/>
    <property type="project" value="UniProtKB-UniRule"/>
</dbReference>
<dbReference type="AlphaFoldDB" id="A0A0C3R719"/>
<dbReference type="NCBIfam" id="TIGR01357">
    <property type="entry name" value="aroB"/>
    <property type="match status" value="1"/>
</dbReference>
<dbReference type="InterPro" id="IPR030960">
    <property type="entry name" value="DHQS/DOIS_N"/>
</dbReference>
<dbReference type="GO" id="GO:0005737">
    <property type="term" value="C:cytoplasm"/>
    <property type="evidence" value="ECO:0007669"/>
    <property type="project" value="InterPro"/>
</dbReference>
<keyword evidence="7" id="KW-0520">NAD</keyword>
<reference evidence="13 15" key="2">
    <citation type="submission" date="2014-07" db="EMBL/GenBank/DDBJ databases">
        <title>Porphyromonadaceae bacterium OUH 334697 = ATCC BAA-2682 = DSM 28341 draft genome.</title>
        <authorList>
            <person name="Sydenham T.V."/>
            <person name="Hasman H."/>
            <person name="Justesen U.S."/>
        </authorList>
    </citation>
    <scope>NUCLEOTIDE SEQUENCE [LARGE SCALE GENOMIC DNA]</scope>
    <source>
        <strain evidence="13 15">OUH 334697</strain>
    </source>
</reference>
<evidence type="ECO:0000256" key="7">
    <source>
        <dbReference type="ARBA" id="ARBA00023027"/>
    </source>
</evidence>
<dbReference type="PANTHER" id="PTHR43622:SF1">
    <property type="entry name" value="3-DEHYDROQUINATE SYNTHASE"/>
    <property type="match status" value="1"/>
</dbReference>
<feature type="domain" description="3-dehydroquinate synthase C-terminal" evidence="12">
    <location>
        <begin position="167"/>
        <end position="305"/>
    </location>
</feature>
<keyword evidence="5" id="KW-0547">Nucleotide-binding</keyword>
<reference evidence="14 16" key="1">
    <citation type="submission" date="2014-07" db="EMBL/GenBank/DDBJ databases">
        <title>Porphyromonadaceae bacterium OUH 308042 = ATCC BAA-2681 = DSM 28342 draft genome.</title>
        <authorList>
            <person name="Sydenham T.V."/>
            <person name="Hasman H."/>
            <person name="Justensen U.S."/>
        </authorList>
    </citation>
    <scope>NUCLEOTIDE SEQUENCE [LARGE SCALE GENOMIC DNA]</scope>
    <source>
        <strain evidence="14 16">OUH 308042</strain>
    </source>
</reference>
<dbReference type="PIRSF" id="PIRSF001455">
    <property type="entry name" value="DHQ_synth"/>
    <property type="match status" value="1"/>
</dbReference>
<dbReference type="GO" id="GO:0009073">
    <property type="term" value="P:aromatic amino acid family biosynthetic process"/>
    <property type="evidence" value="ECO:0007669"/>
    <property type="project" value="InterPro"/>
</dbReference>
<dbReference type="GO" id="GO:0000166">
    <property type="term" value="F:nucleotide binding"/>
    <property type="evidence" value="ECO:0007669"/>
    <property type="project" value="UniProtKB-KW"/>
</dbReference>
<dbReference type="GO" id="GO:0046872">
    <property type="term" value="F:metal ion binding"/>
    <property type="evidence" value="ECO:0007669"/>
    <property type="project" value="UniProtKB-KW"/>
</dbReference>